<keyword evidence="1" id="KW-0812">Transmembrane</keyword>
<proteinExistence type="predicted"/>
<keyword evidence="3" id="KW-1185">Reference proteome</keyword>
<accession>A0A6A7A777</accession>
<gene>
    <name evidence="2" type="ORF">CC86DRAFT_185112</name>
</gene>
<evidence type="ECO:0000256" key="1">
    <source>
        <dbReference type="SAM" id="Phobius"/>
    </source>
</evidence>
<name>A0A6A7A777_9PLEO</name>
<keyword evidence="1" id="KW-0472">Membrane</keyword>
<feature type="transmembrane region" description="Helical" evidence="1">
    <location>
        <begin position="264"/>
        <end position="285"/>
    </location>
</feature>
<dbReference type="Proteomes" id="UP000799424">
    <property type="component" value="Unassembled WGS sequence"/>
</dbReference>
<dbReference type="AlphaFoldDB" id="A0A6A7A777"/>
<dbReference type="OrthoDB" id="3801300at2759"/>
<reference evidence="2" key="1">
    <citation type="journal article" date="2020" name="Stud. Mycol.">
        <title>101 Dothideomycetes genomes: a test case for predicting lifestyles and emergence of pathogens.</title>
        <authorList>
            <person name="Haridas S."/>
            <person name="Albert R."/>
            <person name="Binder M."/>
            <person name="Bloem J."/>
            <person name="Labutti K."/>
            <person name="Salamov A."/>
            <person name="Andreopoulos B."/>
            <person name="Baker S."/>
            <person name="Barry K."/>
            <person name="Bills G."/>
            <person name="Bluhm B."/>
            <person name="Cannon C."/>
            <person name="Castanera R."/>
            <person name="Culley D."/>
            <person name="Daum C."/>
            <person name="Ezra D."/>
            <person name="Gonzalez J."/>
            <person name="Henrissat B."/>
            <person name="Kuo A."/>
            <person name="Liang C."/>
            <person name="Lipzen A."/>
            <person name="Lutzoni F."/>
            <person name="Magnuson J."/>
            <person name="Mondo S."/>
            <person name="Nolan M."/>
            <person name="Ohm R."/>
            <person name="Pangilinan J."/>
            <person name="Park H.-J."/>
            <person name="Ramirez L."/>
            <person name="Alfaro M."/>
            <person name="Sun H."/>
            <person name="Tritt A."/>
            <person name="Yoshinaga Y."/>
            <person name="Zwiers L.-H."/>
            <person name="Turgeon B."/>
            <person name="Goodwin S."/>
            <person name="Spatafora J."/>
            <person name="Crous P."/>
            <person name="Grigoriev I."/>
        </authorList>
    </citation>
    <scope>NUCLEOTIDE SEQUENCE</scope>
    <source>
        <strain evidence="2">CBS 113818</strain>
    </source>
</reference>
<keyword evidence="1" id="KW-1133">Transmembrane helix</keyword>
<sequence>MQKRKALLNIDDLQHIWDDNEQRSCFVVDDTAAGVVTPSDGSDTHHRHESVRQQRLYQRMYWRYYGVFSAAHGFLNLRRRDKRIQDPTLNRSRRLRIPTDVWTAWKEGMRGIKHLLEGNLPRTPDKTILYLMVALSMQNVTEGYNFTREEFEQDLYRWRDVLPSATDKHDFTKAIELLWGFRLKKRSPAYLSDNLYHFQDLFEKLLPKTEVDQMGPITHEGTRLSVLQARYSNSSSPVLEPLAEMTVHRSETYKGDWTDHDFKVILLASSVIFCIVVAIILAAGLRTSHSVYKRNCVLIACYLGFSQEAIESIPFSNGFNESAPRSCCTCGQRVTSKNYSRHVHTHRKQKRYSCPPLPVHI</sequence>
<evidence type="ECO:0000313" key="3">
    <source>
        <dbReference type="Proteomes" id="UP000799424"/>
    </source>
</evidence>
<dbReference type="EMBL" id="MU006221">
    <property type="protein sequence ID" value="KAF2829140.1"/>
    <property type="molecule type" value="Genomic_DNA"/>
</dbReference>
<protein>
    <submittedName>
        <fullName evidence="2">Uncharacterized protein</fullName>
    </submittedName>
</protein>
<organism evidence="2 3">
    <name type="scientific">Ophiobolus disseminans</name>
    <dbReference type="NCBI Taxonomy" id="1469910"/>
    <lineage>
        <taxon>Eukaryota</taxon>
        <taxon>Fungi</taxon>
        <taxon>Dikarya</taxon>
        <taxon>Ascomycota</taxon>
        <taxon>Pezizomycotina</taxon>
        <taxon>Dothideomycetes</taxon>
        <taxon>Pleosporomycetidae</taxon>
        <taxon>Pleosporales</taxon>
        <taxon>Pleosporineae</taxon>
        <taxon>Phaeosphaeriaceae</taxon>
        <taxon>Ophiobolus</taxon>
    </lineage>
</organism>
<evidence type="ECO:0000313" key="2">
    <source>
        <dbReference type="EMBL" id="KAF2829140.1"/>
    </source>
</evidence>